<gene>
    <name evidence="2" type="ORF">BINO364_LOCUS6441</name>
</gene>
<accession>A0A8J9Y7F3</accession>
<feature type="chain" id="PRO_5035464450" evidence="1">
    <location>
        <begin position="29"/>
        <end position="96"/>
    </location>
</feature>
<protein>
    <submittedName>
        <fullName evidence="2">Uncharacterized protein</fullName>
    </submittedName>
</protein>
<reference evidence="2" key="1">
    <citation type="submission" date="2021-12" db="EMBL/GenBank/DDBJ databases">
        <authorList>
            <person name="Martin H S."/>
        </authorList>
    </citation>
    <scope>NUCLEOTIDE SEQUENCE</scope>
</reference>
<feature type="signal peptide" evidence="1">
    <location>
        <begin position="1"/>
        <end position="28"/>
    </location>
</feature>
<dbReference type="Proteomes" id="UP000838878">
    <property type="component" value="Chromosome 14"/>
</dbReference>
<dbReference type="AlphaFoldDB" id="A0A8J9Y7F3"/>
<keyword evidence="1" id="KW-0732">Signal</keyword>
<dbReference type="OrthoDB" id="6493944at2759"/>
<evidence type="ECO:0000313" key="3">
    <source>
        <dbReference type="Proteomes" id="UP000838878"/>
    </source>
</evidence>
<organism evidence="2 3">
    <name type="scientific">Brenthis ino</name>
    <name type="common">lesser marbled fritillary</name>
    <dbReference type="NCBI Taxonomy" id="405034"/>
    <lineage>
        <taxon>Eukaryota</taxon>
        <taxon>Metazoa</taxon>
        <taxon>Ecdysozoa</taxon>
        <taxon>Arthropoda</taxon>
        <taxon>Hexapoda</taxon>
        <taxon>Insecta</taxon>
        <taxon>Pterygota</taxon>
        <taxon>Neoptera</taxon>
        <taxon>Endopterygota</taxon>
        <taxon>Lepidoptera</taxon>
        <taxon>Glossata</taxon>
        <taxon>Ditrysia</taxon>
        <taxon>Papilionoidea</taxon>
        <taxon>Nymphalidae</taxon>
        <taxon>Heliconiinae</taxon>
        <taxon>Argynnini</taxon>
        <taxon>Brenthis</taxon>
    </lineage>
</organism>
<keyword evidence="3" id="KW-1185">Reference proteome</keyword>
<evidence type="ECO:0000313" key="2">
    <source>
        <dbReference type="EMBL" id="CAH0720179.1"/>
    </source>
</evidence>
<feature type="non-terminal residue" evidence="2">
    <location>
        <position position="96"/>
    </location>
</feature>
<sequence>MLINLQGVVVMSWWWAVALLALQAPARASPRAGSGLIIIYCLGGVVASMYGCTLGGPGFESRVGPRLVIESFCIVSLSNNPELKLAVFHPRASEST</sequence>
<proteinExistence type="predicted"/>
<dbReference type="EMBL" id="OV170234">
    <property type="protein sequence ID" value="CAH0720179.1"/>
    <property type="molecule type" value="Genomic_DNA"/>
</dbReference>
<name>A0A8J9Y7F3_9NEOP</name>
<evidence type="ECO:0000256" key="1">
    <source>
        <dbReference type="SAM" id="SignalP"/>
    </source>
</evidence>